<feature type="compositionally biased region" description="Basic and acidic residues" evidence="12">
    <location>
        <begin position="742"/>
        <end position="778"/>
    </location>
</feature>
<dbReference type="SUPFAM" id="SSF51445">
    <property type="entry name" value="(Trans)glycosidases"/>
    <property type="match status" value="1"/>
</dbReference>
<evidence type="ECO:0000256" key="8">
    <source>
        <dbReference type="ARBA" id="ARBA00023056"/>
    </source>
</evidence>
<keyword evidence="8 10" id="KW-0320">Glycogen biosynthesis</keyword>
<keyword evidence="6 10" id="KW-0328">Glycosyltransferase</keyword>
<comment type="subunit">
    <text evidence="10">Monomer.</text>
</comment>
<dbReference type="GO" id="GO:0043169">
    <property type="term" value="F:cation binding"/>
    <property type="evidence" value="ECO:0007669"/>
    <property type="project" value="InterPro"/>
</dbReference>
<dbReference type="RefSeq" id="WP_073587495.1">
    <property type="nucleotide sequence ID" value="NZ_FRFD01000003.1"/>
</dbReference>
<dbReference type="InterPro" id="IPR006048">
    <property type="entry name" value="A-amylase/branching_C"/>
</dbReference>
<evidence type="ECO:0000256" key="11">
    <source>
        <dbReference type="PIRSR" id="PIRSR000463-1"/>
    </source>
</evidence>
<dbReference type="Pfam" id="PF00128">
    <property type="entry name" value="Alpha-amylase"/>
    <property type="match status" value="1"/>
</dbReference>
<dbReference type="InterPro" id="IPR037439">
    <property type="entry name" value="Branching_enzy"/>
</dbReference>
<dbReference type="GO" id="GO:0003844">
    <property type="term" value="F:1,4-alpha-glucan branching enzyme activity"/>
    <property type="evidence" value="ECO:0007669"/>
    <property type="project" value="UniProtKB-UniRule"/>
</dbReference>
<feature type="region of interest" description="Disordered" evidence="12">
    <location>
        <begin position="742"/>
        <end position="785"/>
    </location>
</feature>
<evidence type="ECO:0000259" key="13">
    <source>
        <dbReference type="SMART" id="SM00642"/>
    </source>
</evidence>
<comment type="pathway">
    <text evidence="3 10">Glycan biosynthesis; glycogen biosynthesis.</text>
</comment>
<comment type="similarity">
    <text evidence="4 10">Belongs to the glycosyl hydrolase 13 family. GlgB subfamily.</text>
</comment>
<evidence type="ECO:0000256" key="1">
    <source>
        <dbReference type="ARBA" id="ARBA00000826"/>
    </source>
</evidence>
<evidence type="ECO:0000313" key="15">
    <source>
        <dbReference type="Proteomes" id="UP000184612"/>
    </source>
</evidence>
<dbReference type="Pfam" id="PF02922">
    <property type="entry name" value="CBM_48"/>
    <property type="match status" value="1"/>
</dbReference>
<evidence type="ECO:0000256" key="5">
    <source>
        <dbReference type="ARBA" id="ARBA00022600"/>
    </source>
</evidence>
<gene>
    <name evidence="10" type="primary">glgB</name>
    <name evidence="14" type="ORF">SAMN02745217_00835</name>
</gene>
<dbReference type="UniPathway" id="UPA00164"/>
<dbReference type="FunFam" id="2.60.40.10:FF:000169">
    <property type="entry name" value="1,4-alpha-glucan branching enzyme GlgB"/>
    <property type="match status" value="1"/>
</dbReference>
<evidence type="ECO:0000256" key="4">
    <source>
        <dbReference type="ARBA" id="ARBA00009000"/>
    </source>
</evidence>
<dbReference type="AlphaFoldDB" id="A0A1M7Y0H8"/>
<dbReference type="CDD" id="cd11322">
    <property type="entry name" value="AmyAc_Glg_BE"/>
    <property type="match status" value="1"/>
</dbReference>
<protein>
    <recommendedName>
        <fullName evidence="10">1,4-alpha-glucan branching enzyme GlgB</fullName>
        <ecNumber evidence="10">2.4.1.18</ecNumber>
    </recommendedName>
    <alternativeName>
        <fullName evidence="10">1,4-alpha-D-glucan:1,4-alpha-D-glucan 6-glucosyl-transferase</fullName>
    </alternativeName>
    <alternativeName>
        <fullName evidence="10">Alpha-(1-&gt;4)-glucan branching enzyme</fullName>
    </alternativeName>
    <alternativeName>
        <fullName evidence="10">Glycogen branching enzyme</fullName>
        <shortName evidence="10">BE</shortName>
    </alternativeName>
</protein>
<dbReference type="Pfam" id="PF22019">
    <property type="entry name" value="GlgB_N"/>
    <property type="match status" value="1"/>
</dbReference>
<dbReference type="SUPFAM" id="SSF81296">
    <property type="entry name" value="E set domains"/>
    <property type="match status" value="1"/>
</dbReference>
<keyword evidence="5 10" id="KW-0321">Glycogen metabolism</keyword>
<keyword evidence="7 10" id="KW-0808">Transferase</keyword>
<dbReference type="NCBIfam" id="TIGR01515">
    <property type="entry name" value="branching_enzym"/>
    <property type="match status" value="1"/>
</dbReference>
<dbReference type="InterPro" id="IPR013780">
    <property type="entry name" value="Glyco_hydro_b"/>
</dbReference>
<dbReference type="SUPFAM" id="SSF51011">
    <property type="entry name" value="Glycosyl hydrolase domain"/>
    <property type="match status" value="1"/>
</dbReference>
<comment type="function">
    <text evidence="2 10">Catalyzes the formation of the alpha-1,6-glucosidic linkages in glycogen by scission of a 1,4-alpha-linked oligosaccharide from growing alpha-1,4-glucan chains and the subsequent attachment of the oligosaccharide to the alpha-1,6 position.</text>
</comment>
<reference evidence="14 15" key="1">
    <citation type="submission" date="2016-12" db="EMBL/GenBank/DDBJ databases">
        <authorList>
            <person name="Song W.-J."/>
            <person name="Kurnit D.M."/>
        </authorList>
    </citation>
    <scope>NUCLEOTIDE SEQUENCE [LARGE SCALE GENOMIC DNA]</scope>
    <source>
        <strain evidence="14 15">DSM 12503</strain>
    </source>
</reference>
<dbReference type="InterPro" id="IPR054169">
    <property type="entry name" value="GlgB_N"/>
</dbReference>
<dbReference type="InterPro" id="IPR013783">
    <property type="entry name" value="Ig-like_fold"/>
</dbReference>
<feature type="domain" description="Glycosyl hydrolase family 13 catalytic" evidence="13">
    <location>
        <begin position="254"/>
        <end position="616"/>
    </location>
</feature>
<dbReference type="FunFam" id="3.20.20.80:FF:000003">
    <property type="entry name" value="1,4-alpha-glucan branching enzyme GlgB"/>
    <property type="match status" value="1"/>
</dbReference>
<dbReference type="Proteomes" id="UP000184612">
    <property type="component" value="Unassembled WGS sequence"/>
</dbReference>
<feature type="active site" description="Nucleophile" evidence="10 11">
    <location>
        <position position="413"/>
    </location>
</feature>
<organism evidence="14 15">
    <name type="scientific">Anaerocolumna xylanovorans DSM 12503</name>
    <dbReference type="NCBI Taxonomy" id="1121345"/>
    <lineage>
        <taxon>Bacteria</taxon>
        <taxon>Bacillati</taxon>
        <taxon>Bacillota</taxon>
        <taxon>Clostridia</taxon>
        <taxon>Lachnospirales</taxon>
        <taxon>Lachnospiraceae</taxon>
        <taxon>Anaerocolumna</taxon>
    </lineage>
</organism>
<evidence type="ECO:0000256" key="6">
    <source>
        <dbReference type="ARBA" id="ARBA00022676"/>
    </source>
</evidence>
<keyword evidence="15" id="KW-1185">Reference proteome</keyword>
<evidence type="ECO:0000256" key="12">
    <source>
        <dbReference type="SAM" id="MobiDB-lite"/>
    </source>
</evidence>
<dbReference type="Gene3D" id="3.20.20.80">
    <property type="entry name" value="Glycosidases"/>
    <property type="match status" value="1"/>
</dbReference>
<dbReference type="InterPro" id="IPR014756">
    <property type="entry name" value="Ig_E-set"/>
</dbReference>
<dbReference type="PANTHER" id="PTHR43651">
    <property type="entry name" value="1,4-ALPHA-GLUCAN-BRANCHING ENZYME"/>
    <property type="match status" value="1"/>
</dbReference>
<dbReference type="HAMAP" id="MF_00685">
    <property type="entry name" value="GlgB"/>
    <property type="match status" value="1"/>
</dbReference>
<proteinExistence type="inferred from homology"/>
<evidence type="ECO:0000313" key="14">
    <source>
        <dbReference type="EMBL" id="SHO45130.1"/>
    </source>
</evidence>
<dbReference type="InterPro" id="IPR006047">
    <property type="entry name" value="GH13_cat_dom"/>
</dbReference>
<dbReference type="STRING" id="1121345.SAMN02745217_00835"/>
<dbReference type="Gene3D" id="2.60.40.10">
    <property type="entry name" value="Immunoglobulins"/>
    <property type="match status" value="2"/>
</dbReference>
<keyword evidence="9 10" id="KW-0119">Carbohydrate metabolism</keyword>
<dbReference type="PANTHER" id="PTHR43651:SF3">
    <property type="entry name" value="1,4-ALPHA-GLUCAN-BRANCHING ENZYME"/>
    <property type="match status" value="1"/>
</dbReference>
<dbReference type="GO" id="GO:0005829">
    <property type="term" value="C:cytosol"/>
    <property type="evidence" value="ECO:0007669"/>
    <property type="project" value="TreeGrafter"/>
</dbReference>
<evidence type="ECO:0000256" key="10">
    <source>
        <dbReference type="HAMAP-Rule" id="MF_00685"/>
    </source>
</evidence>
<dbReference type="Pfam" id="PF02806">
    <property type="entry name" value="Alpha-amylase_C"/>
    <property type="match status" value="1"/>
</dbReference>
<evidence type="ECO:0000256" key="3">
    <source>
        <dbReference type="ARBA" id="ARBA00004964"/>
    </source>
</evidence>
<dbReference type="EMBL" id="FRFD01000003">
    <property type="protein sequence ID" value="SHO45130.1"/>
    <property type="molecule type" value="Genomic_DNA"/>
</dbReference>
<dbReference type="NCBIfam" id="NF003811">
    <property type="entry name" value="PRK05402.1"/>
    <property type="match status" value="1"/>
</dbReference>
<dbReference type="GO" id="GO:0005978">
    <property type="term" value="P:glycogen biosynthetic process"/>
    <property type="evidence" value="ECO:0007669"/>
    <property type="project" value="UniProtKB-UniRule"/>
</dbReference>
<dbReference type="InterPro" id="IPR017853">
    <property type="entry name" value="GH"/>
</dbReference>
<dbReference type="CDD" id="cd02855">
    <property type="entry name" value="E_set_GBE_prok_N"/>
    <property type="match status" value="1"/>
</dbReference>
<accession>A0A1M7Y0H8</accession>
<dbReference type="InterPro" id="IPR006407">
    <property type="entry name" value="GlgB"/>
</dbReference>
<dbReference type="GO" id="GO:0004553">
    <property type="term" value="F:hydrolase activity, hydrolyzing O-glycosyl compounds"/>
    <property type="evidence" value="ECO:0007669"/>
    <property type="project" value="InterPro"/>
</dbReference>
<dbReference type="PIRSF" id="PIRSF000463">
    <property type="entry name" value="GlgB"/>
    <property type="match status" value="1"/>
</dbReference>
<dbReference type="EC" id="2.4.1.18" evidence="10"/>
<dbReference type="FunFam" id="2.60.40.1180:FF:000002">
    <property type="entry name" value="1,4-alpha-glucan branching enzyme GlgB"/>
    <property type="match status" value="1"/>
</dbReference>
<evidence type="ECO:0000256" key="9">
    <source>
        <dbReference type="ARBA" id="ARBA00023277"/>
    </source>
</evidence>
<dbReference type="Gene3D" id="2.60.40.1180">
    <property type="entry name" value="Golgi alpha-mannosidase II"/>
    <property type="match status" value="1"/>
</dbReference>
<dbReference type="InterPro" id="IPR004193">
    <property type="entry name" value="Glyco_hydro_13_N"/>
</dbReference>
<dbReference type="SMART" id="SM00642">
    <property type="entry name" value="Aamy"/>
    <property type="match status" value="1"/>
</dbReference>
<sequence length="785" mass="90492">MEDILYGLMDWAGIEAIVYSEEDHPHNILGPHLVEEGLLIQTYIPTAREIKVKLYKQEKEYFMTKEEEDFFAVLIPKLKRISDYTLVVTYDNGITREIKDPYSYNQILTDKDLSKFSDGIHYNIYDKLGAHPMEINGVKGVHFAVWAPNAVRVSVVGDFNLWDGRRHPMNRLKDSGVFELFIPELTEGDIYKYEIKVKGGMVVLKADPYANRSELRPNNASVVCDLSHYQWEDNDWLNTRKSKDYKKEPVNIYELHLGSFKKPGTEEREFYNYRELAPMISDYVMEMGYTHVELMPVMEHPYDGSWGYQVTGYYSPTARYGAPEDFMYFVDFLHQKGIGVILDWVPAHFPKDSFGLASFDGTCLYEHLDPRQGSHPHWGTLIYNYGRPQVSLFLIANALFWIDKYHIDGMRMDAVASMLYLDYGKNAGEWVANKYGGRENLEAMDMLKHLNSIAKKRKDGVMLIAEESTSWPKVTGSLEEGGMGFDLKWNMGWMNDFTNYMKVDPLFRKGRHGELTFSMVYAYSEKFILVLSHDEVVHGKGSMIQKMPGNLEDKFSNLRIAYGFMMCHPGKKLLFMGQDFAQYSEWDEKKEIDWNLLKEERNASLNLYVKELNNFYQKNPALYTLDFEEKGFEWISCLDADHSIVVFIRKTENVRDTLLVVCNFTPVVYENFLIGVPFPGKYKEIFNSDYERFGGKGYCNKRIKTSKQTGADGREDSLAITVPPLGITIFSCTPVNTVTEKKTAKKAAKEVTNETKKETVKEITTKETPKGASKEAPRGKGRKHN</sequence>
<name>A0A1M7Y0H8_9FIRM</name>
<dbReference type="OrthoDB" id="9800174at2"/>
<evidence type="ECO:0000256" key="2">
    <source>
        <dbReference type="ARBA" id="ARBA00002953"/>
    </source>
</evidence>
<comment type="catalytic activity">
    <reaction evidence="1 10">
        <text>Transfers a segment of a (1-&gt;4)-alpha-D-glucan chain to a primary hydroxy group in a similar glucan chain.</text>
        <dbReference type="EC" id="2.4.1.18"/>
    </reaction>
</comment>
<evidence type="ECO:0000256" key="7">
    <source>
        <dbReference type="ARBA" id="ARBA00022679"/>
    </source>
</evidence>
<dbReference type="NCBIfam" id="NF008967">
    <property type="entry name" value="PRK12313.1"/>
    <property type="match status" value="1"/>
</dbReference>
<dbReference type="InterPro" id="IPR044143">
    <property type="entry name" value="GlgB_N_E_set_prok"/>
</dbReference>
<feature type="active site" description="Proton donor" evidence="10 11">
    <location>
        <position position="466"/>
    </location>
</feature>